<reference evidence="9" key="2">
    <citation type="journal article" date="2021" name="PeerJ">
        <title>Extensive microbial diversity within the chicken gut microbiome revealed by metagenomics and culture.</title>
        <authorList>
            <person name="Gilroy R."/>
            <person name="Ravi A."/>
            <person name="Getino M."/>
            <person name="Pursley I."/>
            <person name="Horton D.L."/>
            <person name="Alikhan N.F."/>
            <person name="Baker D."/>
            <person name="Gharbi K."/>
            <person name="Hall N."/>
            <person name="Watson M."/>
            <person name="Adriaenssens E.M."/>
            <person name="Foster-Nyarko E."/>
            <person name="Jarju S."/>
            <person name="Secka A."/>
            <person name="Antonio M."/>
            <person name="Oren A."/>
            <person name="Chaudhuri R.R."/>
            <person name="La Ragione R."/>
            <person name="Hildebrand F."/>
            <person name="Pallen M.J."/>
        </authorList>
    </citation>
    <scope>NUCLEOTIDE SEQUENCE</scope>
    <source>
        <strain evidence="9">CHK183-6373</strain>
    </source>
</reference>
<dbReference type="CDD" id="cd06261">
    <property type="entry name" value="TM_PBP2"/>
    <property type="match status" value="1"/>
</dbReference>
<evidence type="ECO:0000256" key="2">
    <source>
        <dbReference type="ARBA" id="ARBA00022448"/>
    </source>
</evidence>
<proteinExistence type="inferred from homology"/>
<dbReference type="PANTHER" id="PTHR43744:SF6">
    <property type="entry name" value="ABC TRANSPORTER PERMEASE PROTEIN YESQ-RELATED"/>
    <property type="match status" value="1"/>
</dbReference>
<comment type="subcellular location">
    <subcellularLocation>
        <location evidence="1 7">Cell membrane</location>
        <topology evidence="1 7">Multi-pass membrane protein</topology>
    </subcellularLocation>
</comment>
<keyword evidence="2 7" id="KW-0813">Transport</keyword>
<evidence type="ECO:0000256" key="4">
    <source>
        <dbReference type="ARBA" id="ARBA00022692"/>
    </source>
</evidence>
<dbReference type="Pfam" id="PF00528">
    <property type="entry name" value="BPD_transp_1"/>
    <property type="match status" value="1"/>
</dbReference>
<evidence type="ECO:0000256" key="3">
    <source>
        <dbReference type="ARBA" id="ARBA00022475"/>
    </source>
</evidence>
<evidence type="ECO:0000256" key="6">
    <source>
        <dbReference type="ARBA" id="ARBA00023136"/>
    </source>
</evidence>
<evidence type="ECO:0000313" key="10">
    <source>
        <dbReference type="Proteomes" id="UP000886884"/>
    </source>
</evidence>
<feature type="transmembrane region" description="Helical" evidence="7">
    <location>
        <begin position="264"/>
        <end position="283"/>
    </location>
</feature>
<evidence type="ECO:0000256" key="5">
    <source>
        <dbReference type="ARBA" id="ARBA00022989"/>
    </source>
</evidence>
<dbReference type="InterPro" id="IPR000515">
    <property type="entry name" value="MetI-like"/>
</dbReference>
<keyword evidence="6 7" id="KW-0472">Membrane</keyword>
<sequence>MTLFATYKDKSDGVIRFYDLKERRNRIAIVLIYAACILMSFLFLYPVVWLLFACFKDTNELFQSLSIIPQELDLAGLARSWKRLDFGNAYFWSLYQCVGCVICSVVFNGLCGYALGVVKMRGHKLVWSLLMALLLVPSTGGFVVLYRSFVQLGINQGQIWPLYLGSGGSPFTIMMFKVFFEGIPRDYFEAASIDGANHVNIFSRIILPLSTPIVAITAINAFTGAWSDFLMPYLCLKNSGHETVMVKLFMQTGQGANVLDQLRASLFSVIPPIIFFCIFQKYIMNNNTLSGVKG</sequence>
<accession>A0A9D1TD93</accession>
<evidence type="ECO:0000259" key="8">
    <source>
        <dbReference type="PROSITE" id="PS50928"/>
    </source>
</evidence>
<feature type="transmembrane region" description="Helical" evidence="7">
    <location>
        <begin position="27"/>
        <end position="52"/>
    </location>
</feature>
<dbReference type="PANTHER" id="PTHR43744">
    <property type="entry name" value="ABC TRANSPORTER PERMEASE PROTEIN MG189-RELATED-RELATED"/>
    <property type="match status" value="1"/>
</dbReference>
<keyword evidence="4 7" id="KW-0812">Transmembrane</keyword>
<name>A0A9D1TD93_9FIRM</name>
<keyword evidence="5 7" id="KW-1133">Transmembrane helix</keyword>
<dbReference type="EMBL" id="DVOT01000224">
    <property type="protein sequence ID" value="HIV28764.1"/>
    <property type="molecule type" value="Genomic_DNA"/>
</dbReference>
<organism evidence="9 10">
    <name type="scientific">Candidatus Ornithocaccomicrobium faecavium</name>
    <dbReference type="NCBI Taxonomy" id="2840890"/>
    <lineage>
        <taxon>Bacteria</taxon>
        <taxon>Bacillati</taxon>
        <taxon>Bacillota</taxon>
        <taxon>Clostridia</taxon>
        <taxon>Candidatus Ornithocaccomicrobium</taxon>
    </lineage>
</organism>
<feature type="transmembrane region" description="Helical" evidence="7">
    <location>
        <begin position="125"/>
        <end position="146"/>
    </location>
</feature>
<evidence type="ECO:0000256" key="1">
    <source>
        <dbReference type="ARBA" id="ARBA00004651"/>
    </source>
</evidence>
<gene>
    <name evidence="9" type="ORF">IAA64_12405</name>
</gene>
<keyword evidence="3" id="KW-1003">Cell membrane</keyword>
<evidence type="ECO:0000256" key="7">
    <source>
        <dbReference type="RuleBase" id="RU363032"/>
    </source>
</evidence>
<evidence type="ECO:0000313" key="9">
    <source>
        <dbReference type="EMBL" id="HIV28764.1"/>
    </source>
</evidence>
<dbReference type="Proteomes" id="UP000886884">
    <property type="component" value="Unassembled WGS sequence"/>
</dbReference>
<dbReference type="PROSITE" id="PS50928">
    <property type="entry name" value="ABC_TM1"/>
    <property type="match status" value="1"/>
</dbReference>
<feature type="transmembrane region" description="Helical" evidence="7">
    <location>
        <begin position="158"/>
        <end position="180"/>
    </location>
</feature>
<dbReference type="GO" id="GO:0055085">
    <property type="term" value="P:transmembrane transport"/>
    <property type="evidence" value="ECO:0007669"/>
    <property type="project" value="InterPro"/>
</dbReference>
<dbReference type="SUPFAM" id="SSF161098">
    <property type="entry name" value="MetI-like"/>
    <property type="match status" value="1"/>
</dbReference>
<comment type="similarity">
    <text evidence="7">Belongs to the binding-protein-dependent transport system permease family.</text>
</comment>
<dbReference type="InterPro" id="IPR035906">
    <property type="entry name" value="MetI-like_sf"/>
</dbReference>
<feature type="domain" description="ABC transmembrane type-1" evidence="8">
    <location>
        <begin position="94"/>
        <end position="280"/>
    </location>
</feature>
<feature type="transmembrane region" description="Helical" evidence="7">
    <location>
        <begin position="201"/>
        <end position="222"/>
    </location>
</feature>
<comment type="caution">
    <text evidence="9">The sequence shown here is derived from an EMBL/GenBank/DDBJ whole genome shotgun (WGS) entry which is preliminary data.</text>
</comment>
<feature type="transmembrane region" description="Helical" evidence="7">
    <location>
        <begin position="89"/>
        <end position="113"/>
    </location>
</feature>
<reference evidence="9" key="1">
    <citation type="submission" date="2020-10" db="EMBL/GenBank/DDBJ databases">
        <authorList>
            <person name="Gilroy R."/>
        </authorList>
    </citation>
    <scope>NUCLEOTIDE SEQUENCE</scope>
    <source>
        <strain evidence="9">CHK183-6373</strain>
    </source>
</reference>
<protein>
    <submittedName>
        <fullName evidence="9">Carbohydrate ABC transporter permease</fullName>
    </submittedName>
</protein>
<dbReference type="GO" id="GO:0005886">
    <property type="term" value="C:plasma membrane"/>
    <property type="evidence" value="ECO:0007669"/>
    <property type="project" value="UniProtKB-SubCell"/>
</dbReference>
<dbReference type="Gene3D" id="1.10.3720.10">
    <property type="entry name" value="MetI-like"/>
    <property type="match status" value="1"/>
</dbReference>
<dbReference type="AlphaFoldDB" id="A0A9D1TD93"/>